<name>A0A1H3MBH9_9ACTN</name>
<accession>A0A1H3MBH9</accession>
<dbReference type="AlphaFoldDB" id="A0A1H3MBH9"/>
<sequence length="106" mass="11648">MTAEELQRQVELLIRQVAHWEAPRWAARAGTGDVSRAELMHALVQRLADRAAGAEGEPHRRVPRLDNDLVLPDQLRVLTADLVAAHPPPPVLATSAADVVETRRAL</sequence>
<dbReference type="RefSeq" id="WP_091555183.1">
    <property type="nucleotide sequence ID" value="NZ_FNPH01000003.1"/>
</dbReference>
<keyword evidence="2" id="KW-1185">Reference proteome</keyword>
<protein>
    <submittedName>
        <fullName evidence="1">Uncharacterized protein</fullName>
    </submittedName>
</protein>
<evidence type="ECO:0000313" key="1">
    <source>
        <dbReference type="EMBL" id="SDY73365.1"/>
    </source>
</evidence>
<dbReference type="OrthoDB" id="3402197at2"/>
<dbReference type="EMBL" id="FNPH01000003">
    <property type="protein sequence ID" value="SDY73365.1"/>
    <property type="molecule type" value="Genomic_DNA"/>
</dbReference>
<reference evidence="2" key="1">
    <citation type="submission" date="2016-10" db="EMBL/GenBank/DDBJ databases">
        <authorList>
            <person name="Varghese N."/>
            <person name="Submissions S."/>
        </authorList>
    </citation>
    <scope>NUCLEOTIDE SEQUENCE [LARGE SCALE GENOMIC DNA]</scope>
    <source>
        <strain evidence="2">DSM 45245</strain>
    </source>
</reference>
<organism evidence="1 2">
    <name type="scientific">Micromonospora pattaloongensis</name>
    <dbReference type="NCBI Taxonomy" id="405436"/>
    <lineage>
        <taxon>Bacteria</taxon>
        <taxon>Bacillati</taxon>
        <taxon>Actinomycetota</taxon>
        <taxon>Actinomycetes</taxon>
        <taxon>Micromonosporales</taxon>
        <taxon>Micromonosporaceae</taxon>
        <taxon>Micromonospora</taxon>
    </lineage>
</organism>
<dbReference type="Proteomes" id="UP000242415">
    <property type="component" value="Unassembled WGS sequence"/>
</dbReference>
<evidence type="ECO:0000313" key="2">
    <source>
        <dbReference type="Proteomes" id="UP000242415"/>
    </source>
</evidence>
<gene>
    <name evidence="1" type="ORF">SAMN05444365_103288</name>
</gene>
<proteinExistence type="predicted"/>